<dbReference type="RefSeq" id="WP_149818674.1">
    <property type="nucleotide sequence ID" value="NZ_VUOA01000026.1"/>
</dbReference>
<dbReference type="PANTHER" id="PTHR30246:SF1">
    <property type="entry name" value="2-DEHYDRO-3-DEOXY-6-PHOSPHOGALACTONATE ALDOLASE-RELATED"/>
    <property type="match status" value="1"/>
</dbReference>
<dbReference type="Proteomes" id="UP000323142">
    <property type="component" value="Unassembled WGS sequence"/>
</dbReference>
<comment type="subunit">
    <text evidence="4">Homotrimer.</text>
</comment>
<dbReference type="Pfam" id="PF01081">
    <property type="entry name" value="Aldolase"/>
    <property type="match status" value="1"/>
</dbReference>
<keyword evidence="10" id="KW-1185">Reference proteome</keyword>
<dbReference type="EC" id="4.1.2.14" evidence="5"/>
<organism evidence="9 10">
    <name type="scientific">Salinarimonas soli</name>
    <dbReference type="NCBI Taxonomy" id="1638099"/>
    <lineage>
        <taxon>Bacteria</taxon>
        <taxon>Pseudomonadati</taxon>
        <taxon>Pseudomonadota</taxon>
        <taxon>Alphaproteobacteria</taxon>
        <taxon>Hyphomicrobiales</taxon>
        <taxon>Salinarimonadaceae</taxon>
        <taxon>Salinarimonas</taxon>
    </lineage>
</organism>
<gene>
    <name evidence="9" type="primary">eda</name>
    <name evidence="9" type="ORF">F0L46_14330</name>
</gene>
<comment type="caution">
    <text evidence="9">The sequence shown here is derived from an EMBL/GenBank/DDBJ whole genome shotgun (WGS) entry which is preliminary data.</text>
</comment>
<evidence type="ECO:0000313" key="10">
    <source>
        <dbReference type="Proteomes" id="UP000323142"/>
    </source>
</evidence>
<dbReference type="Gene3D" id="3.20.20.70">
    <property type="entry name" value="Aldolase class I"/>
    <property type="match status" value="1"/>
</dbReference>
<evidence type="ECO:0000256" key="3">
    <source>
        <dbReference type="ARBA" id="ARBA00006906"/>
    </source>
</evidence>
<comment type="similarity">
    <text evidence="3">Belongs to the KHG/KDPG aldolase family.</text>
</comment>
<keyword evidence="8" id="KW-0119">Carbohydrate metabolism</keyword>
<dbReference type="EMBL" id="VUOA01000026">
    <property type="protein sequence ID" value="KAA2236503.1"/>
    <property type="molecule type" value="Genomic_DNA"/>
</dbReference>
<comment type="catalytic activity">
    <reaction evidence="1">
        <text>2-dehydro-3-deoxy-6-phospho-D-gluconate = D-glyceraldehyde 3-phosphate + pyruvate</text>
        <dbReference type="Rhea" id="RHEA:17089"/>
        <dbReference type="ChEBI" id="CHEBI:15361"/>
        <dbReference type="ChEBI" id="CHEBI:57569"/>
        <dbReference type="ChEBI" id="CHEBI:59776"/>
        <dbReference type="EC" id="4.1.2.14"/>
    </reaction>
</comment>
<evidence type="ECO:0000256" key="7">
    <source>
        <dbReference type="ARBA" id="ARBA00023270"/>
    </source>
</evidence>
<dbReference type="CDD" id="cd00452">
    <property type="entry name" value="KDPG_aldolase"/>
    <property type="match status" value="1"/>
</dbReference>
<dbReference type="PANTHER" id="PTHR30246">
    <property type="entry name" value="2-KETO-3-DEOXY-6-PHOSPHOGLUCONATE ALDOLASE"/>
    <property type="match status" value="1"/>
</dbReference>
<evidence type="ECO:0000256" key="6">
    <source>
        <dbReference type="ARBA" id="ARBA00023239"/>
    </source>
</evidence>
<keyword evidence="6 9" id="KW-0456">Lyase</keyword>
<dbReference type="OrthoDB" id="9805177at2"/>
<comment type="pathway">
    <text evidence="2">Carbohydrate acid metabolism; 2-dehydro-3-deoxy-D-gluconate degradation; D-glyceraldehyde 3-phosphate and pyruvate from 2-dehydro-3-deoxy-D-gluconate: step 2/2.</text>
</comment>
<protein>
    <recommendedName>
        <fullName evidence="5">2-dehydro-3-deoxy-phosphogluconate aldolase</fullName>
        <ecNumber evidence="5">4.1.2.14</ecNumber>
    </recommendedName>
</protein>
<dbReference type="SUPFAM" id="SSF51569">
    <property type="entry name" value="Aldolase"/>
    <property type="match status" value="1"/>
</dbReference>
<evidence type="ECO:0000256" key="4">
    <source>
        <dbReference type="ARBA" id="ARBA00011233"/>
    </source>
</evidence>
<dbReference type="InterPro" id="IPR031337">
    <property type="entry name" value="KDPG/KHG_AS_1"/>
</dbReference>
<evidence type="ECO:0000256" key="5">
    <source>
        <dbReference type="ARBA" id="ARBA00013063"/>
    </source>
</evidence>
<evidence type="ECO:0000256" key="2">
    <source>
        <dbReference type="ARBA" id="ARBA00004736"/>
    </source>
</evidence>
<dbReference type="AlphaFoldDB" id="A0A5B2VAE8"/>
<reference evidence="9 10" key="2">
    <citation type="submission" date="2019-09" db="EMBL/GenBank/DDBJ databases">
        <authorList>
            <person name="Jin C."/>
        </authorList>
    </citation>
    <scope>NUCLEOTIDE SEQUENCE [LARGE SCALE GENOMIC DNA]</scope>
    <source>
        <strain evidence="9 10">BN140002</strain>
    </source>
</reference>
<evidence type="ECO:0000313" key="9">
    <source>
        <dbReference type="EMBL" id="KAA2236503.1"/>
    </source>
</evidence>
<dbReference type="NCBIfam" id="TIGR01182">
    <property type="entry name" value="eda"/>
    <property type="match status" value="1"/>
</dbReference>
<dbReference type="InterPro" id="IPR031338">
    <property type="entry name" value="KDPG/KHG_AS_2"/>
</dbReference>
<dbReference type="GO" id="GO:0008675">
    <property type="term" value="F:2-dehydro-3-deoxy-phosphogluconate aldolase activity"/>
    <property type="evidence" value="ECO:0007669"/>
    <property type="project" value="UniProtKB-EC"/>
</dbReference>
<dbReference type="InterPro" id="IPR013785">
    <property type="entry name" value="Aldolase_TIM"/>
</dbReference>
<sequence>MPHDLAALLARAPVIPVIAIEDAGLAEPLAAALVEAGLPLIEITLRTPAALDAIRAVARAVPGAVPIAGTVLDERQIAASLDAGAQMIVTPGTPLALAEALAGCGVPVMPGCASPGEAMALSRLGFNALKFFPAEASGGPRWLSAIAGPLPHLVFCPTGGVTLANAPDYLALPNVACVGGTWITPKAALQARDFAAIGRLAREAAGLKGR</sequence>
<evidence type="ECO:0000256" key="1">
    <source>
        <dbReference type="ARBA" id="ARBA00000654"/>
    </source>
</evidence>
<dbReference type="PROSITE" id="PS00159">
    <property type="entry name" value="ALDOLASE_KDPG_KHG_1"/>
    <property type="match status" value="1"/>
</dbReference>
<dbReference type="InterPro" id="IPR000887">
    <property type="entry name" value="Aldlse_KDPG_KHG"/>
</dbReference>
<accession>A0A5B2VAE8</accession>
<name>A0A5B2VAE8_9HYPH</name>
<evidence type="ECO:0000256" key="8">
    <source>
        <dbReference type="ARBA" id="ARBA00023277"/>
    </source>
</evidence>
<proteinExistence type="inferred from homology"/>
<dbReference type="PROSITE" id="PS00160">
    <property type="entry name" value="ALDOLASE_KDPG_KHG_2"/>
    <property type="match status" value="1"/>
</dbReference>
<reference evidence="9 10" key="1">
    <citation type="submission" date="2019-09" db="EMBL/GenBank/DDBJ databases">
        <title>Salinarimonas rosea gen. nov., sp. nov., a new member of the a-2 subgroup of the Proteobacteria.</title>
        <authorList>
            <person name="Liu J."/>
        </authorList>
    </citation>
    <scope>NUCLEOTIDE SEQUENCE [LARGE SCALE GENOMIC DNA]</scope>
    <source>
        <strain evidence="9 10">BN140002</strain>
    </source>
</reference>
<keyword evidence="7" id="KW-0704">Schiff base</keyword>